<proteinExistence type="predicted"/>
<evidence type="ECO:0000313" key="1">
    <source>
        <dbReference type="EMBL" id="SJS99537.1"/>
    </source>
</evidence>
<reference evidence="1 2" key="1">
    <citation type="submission" date="2017-02" db="EMBL/GenBank/DDBJ databases">
        <authorList>
            <consortium name="Pathogen Informatics"/>
        </authorList>
    </citation>
    <scope>NUCLEOTIDE SEQUENCE [LARGE SCALE GENOMIC DNA]</scope>
    <source>
        <strain evidence="1 2">VRECD0157</strain>
    </source>
</reference>
<dbReference type="RefSeq" id="WP_021402186.1">
    <property type="nucleotide sequence ID" value="NZ_CAADCK010000015.1"/>
</dbReference>
<accession>A0A9X8WRU0</accession>
<name>A0A9X8WRU0_CLODI</name>
<dbReference type="AlphaFoldDB" id="A0A9X8WRU0"/>
<organism evidence="1 2">
    <name type="scientific">Clostridioides difficile</name>
    <name type="common">Peptoclostridium difficile</name>
    <dbReference type="NCBI Taxonomy" id="1496"/>
    <lineage>
        <taxon>Bacteria</taxon>
        <taxon>Bacillati</taxon>
        <taxon>Bacillota</taxon>
        <taxon>Clostridia</taxon>
        <taxon>Peptostreptococcales</taxon>
        <taxon>Peptostreptococcaceae</taxon>
        <taxon>Clostridioides</taxon>
    </lineage>
</organism>
<dbReference type="Proteomes" id="UP000189137">
    <property type="component" value="Unassembled WGS sequence"/>
</dbReference>
<protein>
    <submittedName>
        <fullName evidence="1">Uncharacterized protein</fullName>
    </submittedName>
</protein>
<comment type="caution">
    <text evidence="1">The sequence shown here is derived from an EMBL/GenBank/DDBJ whole genome shotgun (WGS) entry which is preliminary data.</text>
</comment>
<gene>
    <name evidence="1" type="ORF">SAMEA3375112_03375</name>
</gene>
<evidence type="ECO:0000313" key="2">
    <source>
        <dbReference type="Proteomes" id="UP000189137"/>
    </source>
</evidence>
<sequence>MIRYIKDIYNISLEDANMLSKKGFCFIIKDGKLRGFKIEKNK</sequence>
<dbReference type="EMBL" id="FUPS01000014">
    <property type="protein sequence ID" value="SJS99537.1"/>
    <property type="molecule type" value="Genomic_DNA"/>
</dbReference>